<organism evidence="8 9">
    <name type="scientific">Chroococcidiopsis cubana SAG 39.79</name>
    <dbReference type="NCBI Taxonomy" id="388085"/>
    <lineage>
        <taxon>Bacteria</taxon>
        <taxon>Bacillati</taxon>
        <taxon>Cyanobacteriota</taxon>
        <taxon>Cyanophyceae</taxon>
        <taxon>Chroococcidiopsidales</taxon>
        <taxon>Chroococcidiopsidaceae</taxon>
        <taxon>Chroococcidiopsis</taxon>
    </lineage>
</organism>
<dbReference type="Pfam" id="PF00596">
    <property type="entry name" value="Aldolase_II"/>
    <property type="match status" value="1"/>
</dbReference>
<dbReference type="GO" id="GO:0008270">
    <property type="term" value="F:zinc ion binding"/>
    <property type="evidence" value="ECO:0007669"/>
    <property type="project" value="UniProtKB-UniRule"/>
</dbReference>
<evidence type="ECO:0000256" key="2">
    <source>
        <dbReference type="ARBA" id="ARBA00022723"/>
    </source>
</evidence>
<comment type="pathway">
    <text evidence="6">Amino-acid biosynthesis; L-methionine biosynthesis via salvage pathway; L-methionine from S-methyl-5-thio-alpha-D-ribose 1-phosphate: step 2/6.</text>
</comment>
<evidence type="ECO:0000256" key="1">
    <source>
        <dbReference type="ARBA" id="ARBA00022605"/>
    </source>
</evidence>
<keyword evidence="1 6" id="KW-0028">Amino-acid biosynthesis</keyword>
<reference evidence="8 9" key="1">
    <citation type="journal article" date="2019" name="Genome Biol. Evol.">
        <title>Day and night: Metabolic profiles and evolutionary relationships of six axenic non-marine cyanobacteria.</title>
        <authorList>
            <person name="Will S.E."/>
            <person name="Henke P."/>
            <person name="Boedeker C."/>
            <person name="Huang S."/>
            <person name="Brinkmann H."/>
            <person name="Rohde M."/>
            <person name="Jarek M."/>
            <person name="Friedl T."/>
            <person name="Seufert S."/>
            <person name="Schumacher M."/>
            <person name="Overmann J."/>
            <person name="Neumann-Schaal M."/>
            <person name="Petersen J."/>
        </authorList>
    </citation>
    <scope>NUCLEOTIDE SEQUENCE [LARGE SCALE GENOMIC DNA]</scope>
    <source>
        <strain evidence="8 9">SAG 39.79</strain>
    </source>
</reference>
<keyword evidence="2 6" id="KW-0479">Metal-binding</keyword>
<dbReference type="GO" id="GO:0005737">
    <property type="term" value="C:cytoplasm"/>
    <property type="evidence" value="ECO:0007669"/>
    <property type="project" value="UniProtKB-UniRule"/>
</dbReference>
<dbReference type="GO" id="GO:0046570">
    <property type="term" value="F:methylthioribulose 1-phosphate dehydratase activity"/>
    <property type="evidence" value="ECO:0007669"/>
    <property type="project" value="UniProtKB-UniRule"/>
</dbReference>
<name>A0AB37UE24_9CYAN</name>
<comment type="cofactor">
    <cofactor evidence="6">
        <name>Zn(2+)</name>
        <dbReference type="ChEBI" id="CHEBI:29105"/>
    </cofactor>
    <text evidence="6">Binds 1 zinc ion per subunit.</text>
</comment>
<evidence type="ECO:0000313" key="8">
    <source>
        <dbReference type="EMBL" id="RUT05396.1"/>
    </source>
</evidence>
<evidence type="ECO:0000259" key="7">
    <source>
        <dbReference type="SMART" id="SM01007"/>
    </source>
</evidence>
<keyword evidence="3 6" id="KW-0862">Zinc</keyword>
<evidence type="ECO:0000256" key="6">
    <source>
        <dbReference type="HAMAP-Rule" id="MF_01677"/>
    </source>
</evidence>
<dbReference type="SUPFAM" id="SSF53639">
    <property type="entry name" value="AraD/HMP-PK domain-like"/>
    <property type="match status" value="1"/>
</dbReference>
<comment type="caution">
    <text evidence="8">The sequence shown here is derived from an EMBL/GenBank/DDBJ whole genome shotgun (WGS) entry which is preliminary data.</text>
</comment>
<dbReference type="NCBIfam" id="TIGR03328">
    <property type="entry name" value="salvage_mtnB"/>
    <property type="match status" value="1"/>
</dbReference>
<keyword evidence="4 6" id="KW-0486">Methionine biosynthesis</keyword>
<dbReference type="Proteomes" id="UP000282574">
    <property type="component" value="Unassembled WGS sequence"/>
</dbReference>
<comment type="catalytic activity">
    <reaction evidence="6">
        <text>5-(methylsulfanyl)-D-ribulose 1-phosphate = 5-methylsulfanyl-2,3-dioxopentyl phosphate + H2O</text>
        <dbReference type="Rhea" id="RHEA:15549"/>
        <dbReference type="ChEBI" id="CHEBI:15377"/>
        <dbReference type="ChEBI" id="CHEBI:58548"/>
        <dbReference type="ChEBI" id="CHEBI:58828"/>
        <dbReference type="EC" id="4.2.1.109"/>
    </reaction>
</comment>
<dbReference type="HAMAP" id="MF_01677">
    <property type="entry name" value="Salvage_MtnB"/>
    <property type="match status" value="1"/>
</dbReference>
<dbReference type="InterPro" id="IPR001303">
    <property type="entry name" value="Aldolase_II/adducin_N"/>
</dbReference>
<protein>
    <recommendedName>
        <fullName evidence="6">Methylthioribulose-1-phosphate dehydratase</fullName>
        <shortName evidence="6">MTRu-1-P dehydratase</shortName>
        <ecNumber evidence="6">4.2.1.109</ecNumber>
    </recommendedName>
</protein>
<keyword evidence="9" id="KW-1185">Reference proteome</keyword>
<evidence type="ECO:0000256" key="5">
    <source>
        <dbReference type="ARBA" id="ARBA00023239"/>
    </source>
</evidence>
<accession>A0AB37UE24</accession>
<evidence type="ECO:0000313" key="9">
    <source>
        <dbReference type="Proteomes" id="UP000282574"/>
    </source>
</evidence>
<feature type="binding site" evidence="6">
    <location>
        <position position="109"/>
    </location>
    <ligand>
        <name>Zn(2+)</name>
        <dbReference type="ChEBI" id="CHEBI:29105"/>
    </ligand>
</feature>
<dbReference type="SMART" id="SM01007">
    <property type="entry name" value="Aldolase_II"/>
    <property type="match status" value="1"/>
</dbReference>
<gene>
    <name evidence="6 8" type="primary">mtnB</name>
    <name evidence="8" type="ORF">DSM107010_55490</name>
</gene>
<dbReference type="InterPro" id="IPR036409">
    <property type="entry name" value="Aldolase_II/adducin_N_sf"/>
</dbReference>
<dbReference type="RefSeq" id="WP_127024512.1">
    <property type="nucleotide sequence ID" value="NZ_JAVKZF010000001.1"/>
</dbReference>
<dbReference type="EMBL" id="RSCK01000077">
    <property type="protein sequence ID" value="RUT05396.1"/>
    <property type="molecule type" value="Genomic_DNA"/>
</dbReference>
<evidence type="ECO:0000256" key="3">
    <source>
        <dbReference type="ARBA" id="ARBA00022833"/>
    </source>
</evidence>
<dbReference type="EC" id="4.2.1.109" evidence="6"/>
<comment type="function">
    <text evidence="6">Catalyzes the dehydration of methylthioribulose-1-phosphate (MTRu-1-P) into 2,3-diketo-5-methylthiopentyl-1-phosphate (DK-MTP-1-P).</text>
</comment>
<dbReference type="InterPro" id="IPR017714">
    <property type="entry name" value="MethylthioRu-1-P_deHdtase_MtnB"/>
</dbReference>
<dbReference type="GO" id="GO:0019509">
    <property type="term" value="P:L-methionine salvage from methylthioadenosine"/>
    <property type="evidence" value="ECO:0007669"/>
    <property type="project" value="UniProtKB-UniRule"/>
</dbReference>
<keyword evidence="5 6" id="KW-0456">Lyase</keyword>
<proteinExistence type="inferred from homology"/>
<feature type="binding site" evidence="6">
    <location>
        <position position="107"/>
    </location>
    <ligand>
        <name>Zn(2+)</name>
        <dbReference type="ChEBI" id="CHEBI:29105"/>
    </ligand>
</feature>
<sequence length="217" mass="24355">MLNYQPSVTNSKTTDPRFELSDAARYFYRQDWMVGTAGNLSARLPDDSFWITASGKAKGELSTSDFVRVTLTGEILERASANIKPSAETIIHQVIYSLFPAAQACYHVHSIEVNLVSHFTEKLNLLLPPLEMVKGLGVWEENPQVAIPIFENHLEVPQIAAEISDRFSTQLPQVPALLIRNHGVTVWADSLTSARNYVELIEYIFRYMVAARQAGIF</sequence>
<dbReference type="AlphaFoldDB" id="A0AB37UE24"/>
<dbReference type="Gene3D" id="3.40.225.10">
    <property type="entry name" value="Class II aldolase/adducin N-terminal domain"/>
    <property type="match status" value="1"/>
</dbReference>
<evidence type="ECO:0000256" key="4">
    <source>
        <dbReference type="ARBA" id="ARBA00023167"/>
    </source>
</evidence>
<dbReference type="PANTHER" id="PTHR10640">
    <property type="entry name" value="METHYLTHIORIBULOSE-1-PHOSPHATE DEHYDRATASE"/>
    <property type="match status" value="1"/>
</dbReference>
<dbReference type="PANTHER" id="PTHR10640:SF7">
    <property type="entry name" value="METHYLTHIORIBULOSE-1-PHOSPHATE DEHYDRATASE"/>
    <property type="match status" value="1"/>
</dbReference>
<feature type="domain" description="Class II aldolase/adducin N-terminal" evidence="7">
    <location>
        <begin position="18"/>
        <end position="209"/>
    </location>
</feature>
<comment type="similarity">
    <text evidence="6">Belongs to the aldolase class II family. MtnB subfamily.</text>
</comment>